<dbReference type="SUPFAM" id="SSF103473">
    <property type="entry name" value="MFS general substrate transporter"/>
    <property type="match status" value="1"/>
</dbReference>
<keyword evidence="1" id="KW-0472">Membrane</keyword>
<dbReference type="RefSeq" id="WP_407865676.1">
    <property type="nucleotide sequence ID" value="NZ_BAAFZP010000001.1"/>
</dbReference>
<proteinExistence type="predicted"/>
<feature type="transmembrane region" description="Helical" evidence="1">
    <location>
        <begin position="32"/>
        <end position="54"/>
    </location>
</feature>
<dbReference type="Pfam" id="PF07332">
    <property type="entry name" value="Phage_holin_3_6"/>
    <property type="match status" value="1"/>
</dbReference>
<evidence type="ECO:0000256" key="1">
    <source>
        <dbReference type="SAM" id="Phobius"/>
    </source>
</evidence>
<keyword evidence="1" id="KW-0812">Transmembrane</keyword>
<feature type="transmembrane region" description="Helical" evidence="1">
    <location>
        <begin position="96"/>
        <end position="115"/>
    </location>
</feature>
<keyword evidence="3" id="KW-1185">Reference proteome</keyword>
<gene>
    <name evidence="2" type="ORF">PPNSA23_31270</name>
</gene>
<evidence type="ECO:0000313" key="2">
    <source>
        <dbReference type="EMBL" id="GAB1583184.1"/>
    </source>
</evidence>
<reference evidence="2 3" key="1">
    <citation type="submission" date="2024-10" db="EMBL/GenBank/DDBJ databases">
        <title>Isolation, draft genome sequencing and identification of Phyllobacterium sp. NSA23, isolated from leaf soil.</title>
        <authorList>
            <person name="Akita H."/>
        </authorList>
    </citation>
    <scope>NUCLEOTIDE SEQUENCE [LARGE SCALE GENOMIC DNA]</scope>
    <source>
        <strain evidence="2 3">NSA23</strain>
    </source>
</reference>
<feature type="transmembrane region" description="Helical" evidence="1">
    <location>
        <begin position="121"/>
        <end position="140"/>
    </location>
</feature>
<dbReference type="InterPro" id="IPR009937">
    <property type="entry name" value="Phage_holin_3_6"/>
</dbReference>
<dbReference type="Proteomes" id="UP001628091">
    <property type="component" value="Unassembled WGS sequence"/>
</dbReference>
<organism evidence="2 3">
    <name type="scientific">Phyllobacterium phragmitis</name>
    <dbReference type="NCBI Taxonomy" id="2670329"/>
    <lineage>
        <taxon>Bacteria</taxon>
        <taxon>Pseudomonadati</taxon>
        <taxon>Pseudomonadota</taxon>
        <taxon>Alphaproteobacteria</taxon>
        <taxon>Hyphomicrobiales</taxon>
        <taxon>Phyllobacteriaceae</taxon>
        <taxon>Phyllobacterium</taxon>
    </lineage>
</organism>
<name>A0ABQ0H2P6_9HYPH</name>
<evidence type="ECO:0008006" key="4">
    <source>
        <dbReference type="Google" id="ProtNLM"/>
    </source>
</evidence>
<feature type="transmembrane region" description="Helical" evidence="1">
    <location>
        <begin position="60"/>
        <end position="84"/>
    </location>
</feature>
<sequence length="158" mass="17045">MLRLLIPFLTGAVSGEVTTAIHRTKRRAVTMLAIALLALAGAAFLLVTIYLALARVYGDVWAALIVALGCFALAIIGLIVVKISDAYYKRRMRERTHIDGSTVLTATALAALPVLARRPLFIAAALPVIGLAAYAFMSEGSAETKEKRRRGPRDTPQR</sequence>
<comment type="caution">
    <text evidence="2">The sequence shown here is derived from an EMBL/GenBank/DDBJ whole genome shotgun (WGS) entry which is preliminary data.</text>
</comment>
<keyword evidence="1" id="KW-1133">Transmembrane helix</keyword>
<dbReference type="EMBL" id="BAAFZP010000001">
    <property type="protein sequence ID" value="GAB1583184.1"/>
    <property type="molecule type" value="Genomic_DNA"/>
</dbReference>
<accession>A0ABQ0H2P6</accession>
<dbReference type="InterPro" id="IPR036259">
    <property type="entry name" value="MFS_trans_sf"/>
</dbReference>
<evidence type="ECO:0000313" key="3">
    <source>
        <dbReference type="Proteomes" id="UP001628091"/>
    </source>
</evidence>
<protein>
    <recommendedName>
        <fullName evidence="4">Phage holin family protein</fullName>
    </recommendedName>
</protein>